<dbReference type="eggNOG" id="arCOG02002">
    <property type="taxonomic scope" value="Archaea"/>
</dbReference>
<accession>J3JDH6</accession>
<protein>
    <recommendedName>
        <fullName evidence="1">Thiamine pyrophosphate enzyme TPP-binding domain-containing protein</fullName>
    </recommendedName>
</protein>
<dbReference type="InterPro" id="IPR029061">
    <property type="entry name" value="THDP-binding"/>
</dbReference>
<organism evidence="2 3">
    <name type="scientific">Halogranum salarium B-1</name>
    <dbReference type="NCBI Taxonomy" id="1210908"/>
    <lineage>
        <taxon>Archaea</taxon>
        <taxon>Methanobacteriati</taxon>
        <taxon>Methanobacteriota</taxon>
        <taxon>Stenosarchaea group</taxon>
        <taxon>Halobacteria</taxon>
        <taxon>Halobacteriales</taxon>
        <taxon>Haloferacaceae</taxon>
    </lineage>
</organism>
<dbReference type="GO" id="GO:0003824">
    <property type="term" value="F:catalytic activity"/>
    <property type="evidence" value="ECO:0007669"/>
    <property type="project" value="InterPro"/>
</dbReference>
<dbReference type="Proteomes" id="UP000007813">
    <property type="component" value="Unassembled WGS sequence"/>
</dbReference>
<reference evidence="2 3" key="1">
    <citation type="journal article" date="2012" name="J. Bacteriol.">
        <title>Draft Genome Sequence of the Extremely Halophilic Archaeon Halogranum salarium B-1T.</title>
        <authorList>
            <person name="Kim K.K."/>
            <person name="Lee K.C."/>
            <person name="Lee J.S."/>
        </authorList>
    </citation>
    <scope>NUCLEOTIDE SEQUENCE [LARGE SCALE GENOMIC DNA]</scope>
    <source>
        <strain evidence="2 3">B-1</strain>
    </source>
</reference>
<dbReference type="PANTHER" id="PTHR42981:SF2">
    <property type="entry name" value="PYRUVATE DEHYDROGENASE [UBIQUINONE]"/>
    <property type="match status" value="1"/>
</dbReference>
<sequence>MNTAEIETATRLDLGYTIVVFNDDDYGLISENQVSHTGEHFGTELTNPDFERFAESFGIDSYRPETWSEVETVLESVVPANEMSLDEITLG</sequence>
<dbReference type="SUPFAM" id="SSF52518">
    <property type="entry name" value="Thiamin diphosphate-binding fold (THDP-binding)"/>
    <property type="match status" value="1"/>
</dbReference>
<dbReference type="InterPro" id="IPR011766">
    <property type="entry name" value="TPP_enzyme_TPP-bd"/>
</dbReference>
<dbReference type="InterPro" id="IPR047211">
    <property type="entry name" value="POXB-like"/>
</dbReference>
<dbReference type="PANTHER" id="PTHR42981">
    <property type="entry name" value="PYRUVATE DEHYDROGENASE [UBIQUINONE]"/>
    <property type="match status" value="1"/>
</dbReference>
<dbReference type="PATRIC" id="fig|1210908.3.peg.3937"/>
<dbReference type="GO" id="GO:0044272">
    <property type="term" value="P:sulfur compound biosynthetic process"/>
    <property type="evidence" value="ECO:0007669"/>
    <property type="project" value="UniProtKB-ARBA"/>
</dbReference>
<evidence type="ECO:0000259" key="1">
    <source>
        <dbReference type="Pfam" id="PF02775"/>
    </source>
</evidence>
<dbReference type="EMBL" id="ALJD01000013">
    <property type="protein sequence ID" value="EJN57496.1"/>
    <property type="molecule type" value="Genomic_DNA"/>
</dbReference>
<dbReference type="Gene3D" id="3.40.50.970">
    <property type="match status" value="1"/>
</dbReference>
<dbReference type="GO" id="GO:0030976">
    <property type="term" value="F:thiamine pyrophosphate binding"/>
    <property type="evidence" value="ECO:0007669"/>
    <property type="project" value="InterPro"/>
</dbReference>
<proteinExistence type="predicted"/>
<dbReference type="Pfam" id="PF02775">
    <property type="entry name" value="TPP_enzyme_C"/>
    <property type="match status" value="1"/>
</dbReference>
<evidence type="ECO:0000313" key="2">
    <source>
        <dbReference type="EMBL" id="EJN57496.1"/>
    </source>
</evidence>
<dbReference type="GO" id="GO:0006082">
    <property type="term" value="P:organic acid metabolic process"/>
    <property type="evidence" value="ECO:0007669"/>
    <property type="project" value="UniProtKB-ARBA"/>
</dbReference>
<comment type="caution">
    <text evidence="2">The sequence shown here is derived from an EMBL/GenBank/DDBJ whole genome shotgun (WGS) entry which is preliminary data.</text>
</comment>
<evidence type="ECO:0000313" key="3">
    <source>
        <dbReference type="Proteomes" id="UP000007813"/>
    </source>
</evidence>
<name>J3JDH6_9EURY</name>
<dbReference type="AlphaFoldDB" id="J3JDH6"/>
<feature type="domain" description="Thiamine pyrophosphate enzyme TPP-binding" evidence="1">
    <location>
        <begin position="1"/>
        <end position="82"/>
    </location>
</feature>
<gene>
    <name evidence="2" type="ORF">HSB1_41840</name>
</gene>